<organism evidence="2 3">
    <name type="scientific">Youngiibacter multivorans</name>
    <dbReference type="NCBI Taxonomy" id="937251"/>
    <lineage>
        <taxon>Bacteria</taxon>
        <taxon>Bacillati</taxon>
        <taxon>Bacillota</taxon>
        <taxon>Clostridia</taxon>
        <taxon>Eubacteriales</taxon>
        <taxon>Clostridiaceae</taxon>
        <taxon>Youngiibacter</taxon>
    </lineage>
</organism>
<accession>A0ABS4G871</accession>
<evidence type="ECO:0000313" key="3">
    <source>
        <dbReference type="Proteomes" id="UP001519271"/>
    </source>
</evidence>
<keyword evidence="1" id="KW-0472">Membrane</keyword>
<dbReference type="Proteomes" id="UP001519271">
    <property type="component" value="Unassembled WGS sequence"/>
</dbReference>
<evidence type="ECO:0000256" key="1">
    <source>
        <dbReference type="SAM" id="Phobius"/>
    </source>
</evidence>
<feature type="transmembrane region" description="Helical" evidence="1">
    <location>
        <begin position="6"/>
        <end position="23"/>
    </location>
</feature>
<dbReference type="EMBL" id="JAGGKC010000034">
    <property type="protein sequence ID" value="MBP1920612.1"/>
    <property type="molecule type" value="Genomic_DNA"/>
</dbReference>
<sequence length="137" mass="15191">MRPLKLLLAFVIAFVAVSVWIWMPKDLEGKLPENLPQEAVIADGVIVESKEALFDNGKGYIIVVRSSMGFEDTMKAIEAEFESKSIEYEMNGPSGSTERFASYDANIGDKHESIEVVSNSNGVIVNHAVHMLGWFIK</sequence>
<evidence type="ECO:0000313" key="2">
    <source>
        <dbReference type="EMBL" id="MBP1920612.1"/>
    </source>
</evidence>
<keyword evidence="3" id="KW-1185">Reference proteome</keyword>
<protein>
    <submittedName>
        <fullName evidence="2">Uncharacterized protein</fullName>
    </submittedName>
</protein>
<gene>
    <name evidence="2" type="ORF">J2Z34_003127</name>
</gene>
<proteinExistence type="predicted"/>
<dbReference type="RefSeq" id="WP_209460778.1">
    <property type="nucleotide sequence ID" value="NZ_JAGGKC010000034.1"/>
</dbReference>
<comment type="caution">
    <text evidence="2">The sequence shown here is derived from an EMBL/GenBank/DDBJ whole genome shotgun (WGS) entry which is preliminary data.</text>
</comment>
<reference evidence="2 3" key="1">
    <citation type="submission" date="2021-03" db="EMBL/GenBank/DDBJ databases">
        <title>Genomic Encyclopedia of Type Strains, Phase IV (KMG-IV): sequencing the most valuable type-strain genomes for metagenomic binning, comparative biology and taxonomic classification.</title>
        <authorList>
            <person name="Goeker M."/>
        </authorList>
    </citation>
    <scope>NUCLEOTIDE SEQUENCE [LARGE SCALE GENOMIC DNA]</scope>
    <source>
        <strain evidence="2 3">DSM 6139</strain>
    </source>
</reference>
<keyword evidence="1" id="KW-1133">Transmembrane helix</keyword>
<name>A0ABS4G871_9CLOT</name>
<keyword evidence="1" id="KW-0812">Transmembrane</keyword>